<proteinExistence type="predicted"/>
<reference evidence="2 3" key="2">
    <citation type="submission" date="2019-01" db="EMBL/GenBank/DDBJ databases">
        <title>Sinorhodobacter populi sp. nov. isolated from the symptomatic bark tissue of Populus euramericana canker.</title>
        <authorList>
            <person name="Xu G."/>
        </authorList>
    </citation>
    <scope>NUCLEOTIDE SEQUENCE [LARGE SCALE GENOMIC DNA]</scope>
    <source>
        <strain evidence="2 3">CGMCC 1.12963</strain>
    </source>
</reference>
<gene>
    <name evidence="2" type="ORF">EOW66_12265</name>
</gene>
<name>A0A3S3PFJ9_9RHOB</name>
<accession>A0A3S3PFJ9</accession>
<dbReference type="PANTHER" id="PTHR18887">
    <property type="entry name" value="GOLGI-ASSOCIATED PROTEIN GCP360-RELATED"/>
    <property type="match status" value="1"/>
</dbReference>
<feature type="coiled-coil region" evidence="1">
    <location>
        <begin position="504"/>
        <end position="685"/>
    </location>
</feature>
<dbReference type="InterPro" id="IPR027417">
    <property type="entry name" value="P-loop_NTPase"/>
</dbReference>
<reference evidence="3" key="1">
    <citation type="submission" date="2019-01" db="EMBL/GenBank/DDBJ databases">
        <title>Sinorhodobacter populi sp. nov. isolated from the symptomatic bark tissue of Populus euramericana canker.</title>
        <authorList>
            <person name="Li Y."/>
        </authorList>
    </citation>
    <scope>NUCLEOTIDE SEQUENCE [LARGE SCALE GENOMIC DNA]</scope>
    <source>
        <strain evidence="3">CGMCC 1.12963</strain>
    </source>
</reference>
<dbReference type="AlphaFoldDB" id="A0A3S3PFJ9"/>
<dbReference type="Gene3D" id="3.40.50.300">
    <property type="entry name" value="P-loop containing nucleotide triphosphate hydrolases"/>
    <property type="match status" value="1"/>
</dbReference>
<dbReference type="PANTHER" id="PTHR18887:SF5">
    <property type="entry name" value="GOLGIN SUBFAMILY B MEMBER 1-LIKE"/>
    <property type="match status" value="1"/>
</dbReference>
<dbReference type="InterPro" id="IPR026202">
    <property type="entry name" value="GOLGB1"/>
</dbReference>
<dbReference type="RefSeq" id="WP_128156618.1">
    <property type="nucleotide sequence ID" value="NZ_JBHSOM010000026.1"/>
</dbReference>
<dbReference type="EMBL" id="SAVA01000006">
    <property type="protein sequence ID" value="RWR51744.1"/>
    <property type="molecule type" value="Genomic_DNA"/>
</dbReference>
<dbReference type="SUPFAM" id="SSF90257">
    <property type="entry name" value="Myosin rod fragments"/>
    <property type="match status" value="1"/>
</dbReference>
<dbReference type="Proteomes" id="UP000288071">
    <property type="component" value="Unassembled WGS sequence"/>
</dbReference>
<protein>
    <recommendedName>
        <fullName evidence="4">Sulfotransferase family protein</fullName>
    </recommendedName>
</protein>
<comment type="caution">
    <text evidence="2">The sequence shown here is derived from an EMBL/GenBank/DDBJ whole genome shotgun (WGS) entry which is preliminary data.</text>
</comment>
<evidence type="ECO:0000256" key="1">
    <source>
        <dbReference type="SAM" id="Coils"/>
    </source>
</evidence>
<dbReference type="SUPFAM" id="SSF52540">
    <property type="entry name" value="P-loop containing nucleoside triphosphate hydrolases"/>
    <property type="match status" value="1"/>
</dbReference>
<evidence type="ECO:0000313" key="2">
    <source>
        <dbReference type="EMBL" id="RWR51744.1"/>
    </source>
</evidence>
<dbReference type="Gene3D" id="1.10.287.1490">
    <property type="match status" value="2"/>
</dbReference>
<keyword evidence="3" id="KW-1185">Reference proteome</keyword>
<keyword evidence="1" id="KW-0175">Coiled coil</keyword>
<organism evidence="2 3">
    <name type="scientific">Paenirhodobacter huangdaonensis</name>
    <dbReference type="NCBI Taxonomy" id="2501515"/>
    <lineage>
        <taxon>Bacteria</taxon>
        <taxon>Pseudomonadati</taxon>
        <taxon>Pseudomonadota</taxon>
        <taxon>Alphaproteobacteria</taxon>
        <taxon>Rhodobacterales</taxon>
        <taxon>Rhodobacter group</taxon>
        <taxon>Paenirhodobacter</taxon>
    </lineage>
</organism>
<evidence type="ECO:0000313" key="3">
    <source>
        <dbReference type="Proteomes" id="UP000288071"/>
    </source>
</evidence>
<sequence length="824" mass="91117">MTTSKSSKVSGATARSSARKSSLKRKVVLILGMHRSGTSALSELLIALGCDGPATPMPAAEENPRGFFESFPLFKQHEALLASAGSSWNDYRPFPASWLSSPKADEFRERIRTTLETEYGDSGFFALKDPRICRFLPFWTGLLDEMQIQPIVVHTHRNPLEVAASLHTRNAFAPEYGSLLWLRHVLDAEAGSRGLPRAFTSYDQLLNNWGSVAEKLGRELRISWPRFSPVNMPMLRDAIEPGLKHHSTPPEATLQDPLLSGWLRETYRIMQSWAETGENPKDHARLDEIRDAFDESAVLLGSLVTPTGDARAKELEKTRSRLAEIEPQLTERAKTIETLTAERNAARAKAAEVEPQLAERAKTIETLTAERNAARAKAAEIEPQLTERAKTIETLTAERNAARAKAAEIEPQLAERAKTIETLTAERNAARAKAAEIEPQLTERAKTIETLTAERNAARAKAAEIEPQLAERTKTIETLTAERNAARAKAAEIEPRLIERAKAVDTLTAERNAASAERDRLTAELAERARRDEVLSSERKALQDELNRTQNTLTQRKAEIDDAAAALHRTQDLLTRAELRIESQAQEISALRSARDRRDTELSEITKSLAAARSDLAAAQAELARREAEMARLQTEHLALKSGLAESETTLAQRESDLARASGRLAEAEADVVRLAAQHGVLERKVQTQADEISALSASNAERDTELSEVAKIILEYQQGLEDARASADRQRSLIETARAALAETQGLLSQKFDLPAAGVSAATEDLADLLAALRRQVEDLAGTYEQTKEQLSAVSAHNDALMHSTSWRLTSPMRWIVRHLRRS</sequence>
<evidence type="ECO:0008006" key="4">
    <source>
        <dbReference type="Google" id="ProtNLM"/>
    </source>
</evidence>
<dbReference type="SUPFAM" id="SSF57997">
    <property type="entry name" value="Tropomyosin"/>
    <property type="match status" value="1"/>
</dbReference>